<evidence type="ECO:0000313" key="2">
    <source>
        <dbReference type="Proteomes" id="UP000035352"/>
    </source>
</evidence>
<dbReference type="RefSeq" id="WP_047194103.1">
    <property type="nucleotide sequence ID" value="NZ_CP011371.1"/>
</dbReference>
<reference evidence="1 2" key="1">
    <citation type="submission" date="2015-05" db="EMBL/GenBank/DDBJ databases">
        <authorList>
            <person name="Tang B."/>
            <person name="Yu Y."/>
        </authorList>
    </citation>
    <scope>NUCLEOTIDE SEQUENCE [LARGE SCALE GENOMIC DNA]</scope>
    <source>
        <strain evidence="1 2">DSM 7029</strain>
    </source>
</reference>
<dbReference type="KEGG" id="pbh:AAW51_1499"/>
<organism evidence="1 2">
    <name type="scientific">Caldimonas brevitalea</name>
    <dbReference type="NCBI Taxonomy" id="413882"/>
    <lineage>
        <taxon>Bacteria</taxon>
        <taxon>Pseudomonadati</taxon>
        <taxon>Pseudomonadota</taxon>
        <taxon>Betaproteobacteria</taxon>
        <taxon>Burkholderiales</taxon>
        <taxon>Sphaerotilaceae</taxon>
        <taxon>Caldimonas</taxon>
    </lineage>
</organism>
<dbReference type="Proteomes" id="UP000035352">
    <property type="component" value="Chromosome"/>
</dbReference>
<name>A0A0G3BNR5_9BURK</name>
<dbReference type="STRING" id="413882.AAW51_1499"/>
<dbReference type="EMBL" id="CP011371">
    <property type="protein sequence ID" value="AKJ28190.1"/>
    <property type="molecule type" value="Genomic_DNA"/>
</dbReference>
<gene>
    <name evidence="1" type="ORF">AAW51_1499</name>
</gene>
<keyword evidence="2" id="KW-1185">Reference proteome</keyword>
<evidence type="ECO:0000313" key="1">
    <source>
        <dbReference type="EMBL" id="AKJ28190.1"/>
    </source>
</evidence>
<dbReference type="AlphaFoldDB" id="A0A0G3BNR5"/>
<sequence length="104" mass="11248">MPSRLVLGTLHLPGERQANFELRDARWLADDPARALRWHDGPVAVHEGDAQLLIANDLGAAVVLHGLNPATVQRGARGTGILLEAAREPDTGCQLDWTVIEVVD</sequence>
<proteinExistence type="predicted"/>
<accession>A0A0G3BNR5</accession>
<dbReference type="OrthoDB" id="9951450at2"/>
<protein>
    <submittedName>
        <fullName evidence="1">Uncharacterized protein</fullName>
    </submittedName>
</protein>